<organism evidence="8 9">
    <name type="scientific">Dekkera bruxellensis</name>
    <name type="common">Brettanomyces custersii</name>
    <dbReference type="NCBI Taxonomy" id="5007"/>
    <lineage>
        <taxon>Eukaryota</taxon>
        <taxon>Fungi</taxon>
        <taxon>Dikarya</taxon>
        <taxon>Ascomycota</taxon>
        <taxon>Saccharomycotina</taxon>
        <taxon>Pichiomycetes</taxon>
        <taxon>Pichiales</taxon>
        <taxon>Pichiaceae</taxon>
        <taxon>Brettanomyces</taxon>
    </lineage>
</organism>
<evidence type="ECO:0000256" key="2">
    <source>
        <dbReference type="ARBA" id="ARBA00008816"/>
    </source>
</evidence>
<dbReference type="SMART" id="SM00014">
    <property type="entry name" value="acidPPc"/>
    <property type="match status" value="1"/>
</dbReference>
<feature type="transmembrane region" description="Helical" evidence="6">
    <location>
        <begin position="86"/>
        <end position="106"/>
    </location>
</feature>
<dbReference type="InterPro" id="IPR036938">
    <property type="entry name" value="PAP2/HPO_sf"/>
</dbReference>
<feature type="transmembrane region" description="Helical" evidence="6">
    <location>
        <begin position="253"/>
        <end position="274"/>
    </location>
</feature>
<comment type="subcellular location">
    <subcellularLocation>
        <location evidence="1">Membrane</location>
        <topology evidence="1">Multi-pass membrane protein</topology>
    </subcellularLocation>
</comment>
<dbReference type="Proteomes" id="UP000478008">
    <property type="component" value="Unassembled WGS sequence"/>
</dbReference>
<evidence type="ECO:0000256" key="5">
    <source>
        <dbReference type="ARBA" id="ARBA00023136"/>
    </source>
</evidence>
<evidence type="ECO:0000313" key="9">
    <source>
        <dbReference type="Proteomes" id="UP000478008"/>
    </source>
</evidence>
<dbReference type="Gene3D" id="1.20.144.10">
    <property type="entry name" value="Phosphatidic acid phosphatase type 2/haloperoxidase"/>
    <property type="match status" value="1"/>
</dbReference>
<dbReference type="GO" id="GO:0046839">
    <property type="term" value="P:phospholipid dephosphorylation"/>
    <property type="evidence" value="ECO:0007669"/>
    <property type="project" value="TreeGrafter"/>
</dbReference>
<dbReference type="EMBL" id="CABFWN010000003">
    <property type="protein sequence ID" value="VUG18431.1"/>
    <property type="molecule type" value="Genomic_DNA"/>
</dbReference>
<evidence type="ECO:0000256" key="4">
    <source>
        <dbReference type="ARBA" id="ARBA00022989"/>
    </source>
</evidence>
<dbReference type="InterPro" id="IPR000326">
    <property type="entry name" value="PAP2/HPO"/>
</dbReference>
<evidence type="ECO:0000256" key="3">
    <source>
        <dbReference type="ARBA" id="ARBA00022692"/>
    </source>
</evidence>
<dbReference type="SUPFAM" id="SSF48317">
    <property type="entry name" value="Acid phosphatase/Vanadium-dependent haloperoxidase"/>
    <property type="match status" value="1"/>
</dbReference>
<dbReference type="InterPro" id="IPR043216">
    <property type="entry name" value="PAP-like"/>
</dbReference>
<sequence>MSFPLKEQLSMLYEKLDASISGSSIHNRTTLLAALSYLVTWIIYFIVLICGLCYGRIGIPRRTEFDPLDRRLIFPYVSEPDTFTPVWQLVIWSVLAPLIMMAIFTFKFTRTFSLKQRLIMFHRFMLALMCSISLELFVVSCIKNVASVARPDIISRCEPANYPNSRTPIGISFCNQSNQQILYEGFRSFPSGHSATVFASMTVQSLYSITVLQLYDHKGFAWKFIFCILYPLTVALVISFSRVSDNRHRVSDVLAGSVIGIISGISAFTFYFPWHQSLELKKVECSIKKELNGITLIEKCNIHFCQYPIISLSKLSIASTAFQRLVILKPEELKATESIF</sequence>
<name>A0A7D9CY07_DEKBR</name>
<evidence type="ECO:0000256" key="1">
    <source>
        <dbReference type="ARBA" id="ARBA00004141"/>
    </source>
</evidence>
<protein>
    <submittedName>
        <fullName evidence="8">DEBR0S3_10726g1_1</fullName>
    </submittedName>
</protein>
<evidence type="ECO:0000259" key="7">
    <source>
        <dbReference type="SMART" id="SM00014"/>
    </source>
</evidence>
<feature type="transmembrane region" description="Helical" evidence="6">
    <location>
        <begin position="126"/>
        <end position="146"/>
    </location>
</feature>
<dbReference type="PANTHER" id="PTHR10165:SF192">
    <property type="entry name" value="PHOSPHATIDIC ACID PHOSPHATASE TYPE 2_HALOPEROXIDASE DOMAIN-CONTAINING PROTEIN"/>
    <property type="match status" value="1"/>
</dbReference>
<keyword evidence="5 6" id="KW-0472">Membrane</keyword>
<dbReference type="CDD" id="cd03390">
    <property type="entry name" value="PAP2_containing_1_like"/>
    <property type="match status" value="1"/>
</dbReference>
<feature type="transmembrane region" description="Helical" evidence="6">
    <location>
        <begin position="31"/>
        <end position="57"/>
    </location>
</feature>
<dbReference type="PANTHER" id="PTHR10165">
    <property type="entry name" value="LIPID PHOSPHATE PHOSPHATASE"/>
    <property type="match status" value="1"/>
</dbReference>
<feature type="transmembrane region" description="Helical" evidence="6">
    <location>
        <begin position="220"/>
        <end position="241"/>
    </location>
</feature>
<keyword evidence="9" id="KW-1185">Reference proteome</keyword>
<dbReference type="Pfam" id="PF01569">
    <property type="entry name" value="PAP2"/>
    <property type="match status" value="1"/>
</dbReference>
<dbReference type="GO" id="GO:0006644">
    <property type="term" value="P:phospholipid metabolic process"/>
    <property type="evidence" value="ECO:0007669"/>
    <property type="project" value="InterPro"/>
</dbReference>
<comment type="similarity">
    <text evidence="2">Belongs to the PA-phosphatase related phosphoesterase family.</text>
</comment>
<feature type="domain" description="Phosphatidic acid phosphatase type 2/haloperoxidase" evidence="7">
    <location>
        <begin position="124"/>
        <end position="268"/>
    </location>
</feature>
<keyword evidence="3 6" id="KW-0812">Transmembrane</keyword>
<evidence type="ECO:0000256" key="6">
    <source>
        <dbReference type="SAM" id="Phobius"/>
    </source>
</evidence>
<dbReference type="GO" id="GO:0008195">
    <property type="term" value="F:phosphatidate phosphatase activity"/>
    <property type="evidence" value="ECO:0007669"/>
    <property type="project" value="TreeGrafter"/>
</dbReference>
<proteinExistence type="inferred from homology"/>
<dbReference type="GO" id="GO:0016020">
    <property type="term" value="C:membrane"/>
    <property type="evidence" value="ECO:0007669"/>
    <property type="project" value="UniProtKB-SubCell"/>
</dbReference>
<accession>A0A7D9CY07</accession>
<reference evidence="8 9" key="1">
    <citation type="submission" date="2019-07" db="EMBL/GenBank/DDBJ databases">
        <authorList>
            <person name="Friedrich A."/>
            <person name="Schacherer J."/>
        </authorList>
    </citation>
    <scope>NUCLEOTIDE SEQUENCE [LARGE SCALE GENOMIC DNA]</scope>
</reference>
<gene>
    <name evidence="8" type="ORF">DEBR0S3_10726G</name>
</gene>
<keyword evidence="4 6" id="KW-1133">Transmembrane helix</keyword>
<dbReference type="AlphaFoldDB" id="A0A7D9CY07"/>
<evidence type="ECO:0000313" key="8">
    <source>
        <dbReference type="EMBL" id="VUG18431.1"/>
    </source>
</evidence>